<gene>
    <name evidence="1" type="ORF">XENOCAPTIV_017979</name>
</gene>
<dbReference type="EMBL" id="JAHRIN010075996">
    <property type="protein sequence ID" value="MEQ2217655.1"/>
    <property type="molecule type" value="Genomic_DNA"/>
</dbReference>
<keyword evidence="2" id="KW-1185">Reference proteome</keyword>
<evidence type="ECO:0000313" key="1">
    <source>
        <dbReference type="EMBL" id="MEQ2217655.1"/>
    </source>
</evidence>
<accession>A0ABV0SBU4</accession>
<comment type="caution">
    <text evidence="1">The sequence shown here is derived from an EMBL/GenBank/DDBJ whole genome shotgun (WGS) entry which is preliminary data.</text>
</comment>
<dbReference type="Proteomes" id="UP001434883">
    <property type="component" value="Unassembled WGS sequence"/>
</dbReference>
<protein>
    <submittedName>
        <fullName evidence="1">Uncharacterized protein</fullName>
    </submittedName>
</protein>
<name>A0ABV0SBU4_9TELE</name>
<proteinExistence type="predicted"/>
<organism evidence="1 2">
    <name type="scientific">Xenoophorus captivus</name>
    <dbReference type="NCBI Taxonomy" id="1517983"/>
    <lineage>
        <taxon>Eukaryota</taxon>
        <taxon>Metazoa</taxon>
        <taxon>Chordata</taxon>
        <taxon>Craniata</taxon>
        <taxon>Vertebrata</taxon>
        <taxon>Euteleostomi</taxon>
        <taxon>Actinopterygii</taxon>
        <taxon>Neopterygii</taxon>
        <taxon>Teleostei</taxon>
        <taxon>Neoteleostei</taxon>
        <taxon>Acanthomorphata</taxon>
        <taxon>Ovalentaria</taxon>
        <taxon>Atherinomorphae</taxon>
        <taxon>Cyprinodontiformes</taxon>
        <taxon>Goodeidae</taxon>
        <taxon>Xenoophorus</taxon>
    </lineage>
</organism>
<reference evidence="1 2" key="1">
    <citation type="submission" date="2021-06" db="EMBL/GenBank/DDBJ databases">
        <authorList>
            <person name="Palmer J.M."/>
        </authorList>
    </citation>
    <scope>NUCLEOTIDE SEQUENCE [LARGE SCALE GENOMIC DNA]</scope>
    <source>
        <strain evidence="1 2">XC_2019</strain>
        <tissue evidence="1">Muscle</tissue>
    </source>
</reference>
<sequence>MSLKQAFRQQNQCWSQGIVPRGILSAFCFWNPSLMWLISFSEPESIIFSAYCCTQTSHKNIRGLKSAATREPRAVGRQSLCESRVSSGSYVGSAKLKAKHTL</sequence>
<evidence type="ECO:0000313" key="2">
    <source>
        <dbReference type="Proteomes" id="UP001434883"/>
    </source>
</evidence>